<dbReference type="RefSeq" id="WP_109840409.1">
    <property type="nucleotide sequence ID" value="NZ_LT669839.1"/>
</dbReference>
<dbReference type="Proteomes" id="UP000245423">
    <property type="component" value="Chromosome 1"/>
</dbReference>
<keyword evidence="3" id="KW-1185">Reference proteome</keyword>
<dbReference type="Gene3D" id="1.10.10.60">
    <property type="entry name" value="Homeodomain-like"/>
    <property type="match status" value="1"/>
</dbReference>
<accession>A0A1M4PJS3</accession>
<sequence>MEPNISIKEKYIGKSLDDVIEKIEKEMIMKALEKSGGNISRAASLLKITMLGKEFPI</sequence>
<dbReference type="InterPro" id="IPR002197">
    <property type="entry name" value="HTH_Fis"/>
</dbReference>
<proteinExistence type="predicted"/>
<evidence type="ECO:0000259" key="1">
    <source>
        <dbReference type="Pfam" id="PF02954"/>
    </source>
</evidence>
<dbReference type="EMBL" id="LT669839">
    <property type="protein sequence ID" value="SHD75691.1"/>
    <property type="molecule type" value="Genomic_DNA"/>
</dbReference>
<organism evidence="2 3">
    <name type="scientific">[Clostridium] ultunense Esp</name>
    <dbReference type="NCBI Taxonomy" id="1288971"/>
    <lineage>
        <taxon>Bacteria</taxon>
        <taxon>Bacillati</taxon>
        <taxon>Bacillota</taxon>
        <taxon>Tissierellia</taxon>
        <taxon>Tissierellales</taxon>
        <taxon>Tepidimicrobiaceae</taxon>
        <taxon>Schnuerera</taxon>
    </lineage>
</organism>
<name>A0A1M4PJS3_9FIRM</name>
<reference evidence="2 3" key="1">
    <citation type="submission" date="2016-11" db="EMBL/GenBank/DDBJ databases">
        <authorList>
            <person name="Manzoor S."/>
        </authorList>
    </citation>
    <scope>NUCLEOTIDE SEQUENCE [LARGE SCALE GENOMIC DNA]</scope>
    <source>
        <strain evidence="2">Clostridium ultunense strain Esp</strain>
    </source>
</reference>
<dbReference type="AlphaFoldDB" id="A0A1M4PJS3"/>
<gene>
    <name evidence="2" type="ORF">CUESP1_0296</name>
</gene>
<evidence type="ECO:0000313" key="2">
    <source>
        <dbReference type="EMBL" id="SHD75691.1"/>
    </source>
</evidence>
<dbReference type="SUPFAM" id="SSF46689">
    <property type="entry name" value="Homeodomain-like"/>
    <property type="match status" value="1"/>
</dbReference>
<feature type="domain" description="DNA binding HTH" evidence="1">
    <location>
        <begin position="20"/>
        <end position="49"/>
    </location>
</feature>
<evidence type="ECO:0000313" key="3">
    <source>
        <dbReference type="Proteomes" id="UP000245423"/>
    </source>
</evidence>
<dbReference type="GO" id="GO:0043565">
    <property type="term" value="F:sequence-specific DNA binding"/>
    <property type="evidence" value="ECO:0007669"/>
    <property type="project" value="InterPro"/>
</dbReference>
<dbReference type="InterPro" id="IPR009057">
    <property type="entry name" value="Homeodomain-like_sf"/>
</dbReference>
<protein>
    <recommendedName>
        <fullName evidence="1">DNA binding HTH domain-containing protein</fullName>
    </recommendedName>
</protein>
<dbReference type="Pfam" id="PF02954">
    <property type="entry name" value="HTH_8"/>
    <property type="match status" value="1"/>
</dbReference>